<organism evidence="3 4">
    <name type="scientific">Rhodococcus tukisamuensis</name>
    <dbReference type="NCBI Taxonomy" id="168276"/>
    <lineage>
        <taxon>Bacteria</taxon>
        <taxon>Bacillati</taxon>
        <taxon>Actinomycetota</taxon>
        <taxon>Actinomycetes</taxon>
        <taxon>Mycobacteriales</taxon>
        <taxon>Nocardiaceae</taxon>
        <taxon>Rhodococcus</taxon>
    </lineage>
</organism>
<proteinExistence type="predicted"/>
<gene>
    <name evidence="3" type="ORF">SAMN05444580_107200</name>
</gene>
<sequence>MLAPERRTRVDLLAAGAIALVVLLAAGVIWLRSDARGTTSVTARTPATPADSALSVPESLTEAWRAASGATTAPIVVGGAVVTADDGTVTGRDRATGDEIWHYRRDMPLCGAIGAWNTAVAVYRDRSGCGQVTQLDGSTGTREAQRNSEADDVVALSEDGTYATARGSTRLEVWRSDLVRTLEYGRVDAPVNPKAQPRTGCELLSSGSSSGRLAVVERCPDETAARLSVQNPAPKDNTEPEEYGTTLLDDAGEDVRVIAVSGDRTALYLPPGPASTPGSGGRIGVYDGTGAIVDQFPVAGEVSPTAVAVKVGSTFTWWTGSRVIALRTTDLTPTWTFDGALGPGTAMAGQILVPVADAVAVLDAATGAQIHRIPVDRSPAPTGAGDPIRSAALGSMLLEQRGDEVVALH</sequence>
<keyword evidence="1" id="KW-1133">Transmembrane helix</keyword>
<protein>
    <submittedName>
        <fullName evidence="3">PQQ-like domain-containing protein</fullName>
    </submittedName>
</protein>
<evidence type="ECO:0000313" key="3">
    <source>
        <dbReference type="EMBL" id="SDD90318.1"/>
    </source>
</evidence>
<dbReference type="AlphaFoldDB" id="A0A1G6YIW7"/>
<keyword evidence="1" id="KW-0472">Membrane</keyword>
<dbReference type="Pfam" id="PF13360">
    <property type="entry name" value="PQQ_2"/>
    <property type="match status" value="1"/>
</dbReference>
<accession>A0A1G6YIW7</accession>
<dbReference type="RefSeq" id="WP_072843576.1">
    <property type="nucleotide sequence ID" value="NZ_FNAB01000007.1"/>
</dbReference>
<name>A0A1G6YIW7_9NOCA</name>
<keyword evidence="1" id="KW-0812">Transmembrane</keyword>
<feature type="transmembrane region" description="Helical" evidence="1">
    <location>
        <begin position="12"/>
        <end position="31"/>
    </location>
</feature>
<reference evidence="3 4" key="1">
    <citation type="submission" date="2016-10" db="EMBL/GenBank/DDBJ databases">
        <authorList>
            <person name="de Groot N.N."/>
        </authorList>
    </citation>
    <scope>NUCLEOTIDE SEQUENCE [LARGE SCALE GENOMIC DNA]</scope>
    <source>
        <strain evidence="3 4">JCM 11308</strain>
    </source>
</reference>
<dbReference type="EMBL" id="FNAB01000007">
    <property type="protein sequence ID" value="SDD90318.1"/>
    <property type="molecule type" value="Genomic_DNA"/>
</dbReference>
<dbReference type="InterPro" id="IPR002372">
    <property type="entry name" value="PQQ_rpt_dom"/>
</dbReference>
<dbReference type="InterPro" id="IPR011047">
    <property type="entry name" value="Quinoprotein_ADH-like_sf"/>
</dbReference>
<dbReference type="InterPro" id="IPR015943">
    <property type="entry name" value="WD40/YVTN_repeat-like_dom_sf"/>
</dbReference>
<keyword evidence="4" id="KW-1185">Reference proteome</keyword>
<dbReference type="Proteomes" id="UP000199417">
    <property type="component" value="Unassembled WGS sequence"/>
</dbReference>
<evidence type="ECO:0000256" key="1">
    <source>
        <dbReference type="SAM" id="Phobius"/>
    </source>
</evidence>
<evidence type="ECO:0000313" key="4">
    <source>
        <dbReference type="Proteomes" id="UP000199417"/>
    </source>
</evidence>
<dbReference type="Gene3D" id="2.130.10.10">
    <property type="entry name" value="YVTN repeat-like/Quinoprotein amine dehydrogenase"/>
    <property type="match status" value="1"/>
</dbReference>
<dbReference type="SUPFAM" id="SSF50998">
    <property type="entry name" value="Quinoprotein alcohol dehydrogenase-like"/>
    <property type="match status" value="1"/>
</dbReference>
<feature type="domain" description="Pyrrolo-quinoline quinone repeat" evidence="2">
    <location>
        <begin position="62"/>
        <end position="149"/>
    </location>
</feature>
<evidence type="ECO:0000259" key="2">
    <source>
        <dbReference type="Pfam" id="PF13360"/>
    </source>
</evidence>
<dbReference type="STRING" id="168276.SAMN05444580_107200"/>